<comment type="caution">
    <text evidence="1">The sequence shown here is derived from an EMBL/GenBank/DDBJ whole genome shotgun (WGS) entry which is preliminary data.</text>
</comment>
<protein>
    <submittedName>
        <fullName evidence="1">Uncharacterized protein</fullName>
    </submittedName>
</protein>
<sequence length="221" mass="24423">MEQTSAHVSLLTITLQQNKKKGKNPYQIFFIPPGKLTRANDRLDHLIGLSVACCFKKCKHPPVLSGSDLCAPLYRARITRLGNWAAGTNRIWVLPSLHASSKLTTVTGGLGSKNRMLLSSESFGAELWREQGAHTWVHHLCRADLQTGEGKLVAINRCLSPSPTLAAKADDGTRLPDFIFLRPLIYSDDGTQVSDLLSFDLSTFYMPPPDCLCNPDYLDQV</sequence>
<keyword evidence="2" id="KW-1185">Reference proteome</keyword>
<proteinExistence type="predicted"/>
<evidence type="ECO:0000313" key="2">
    <source>
        <dbReference type="Proteomes" id="UP000887013"/>
    </source>
</evidence>
<gene>
    <name evidence="1" type="ORF">NPIL_81631</name>
</gene>
<evidence type="ECO:0000313" key="1">
    <source>
        <dbReference type="EMBL" id="GFU32034.1"/>
    </source>
</evidence>
<dbReference type="EMBL" id="BMAW01129807">
    <property type="protein sequence ID" value="GFU32034.1"/>
    <property type="molecule type" value="Genomic_DNA"/>
</dbReference>
<dbReference type="Proteomes" id="UP000887013">
    <property type="component" value="Unassembled WGS sequence"/>
</dbReference>
<dbReference type="AlphaFoldDB" id="A0A8X6QQX8"/>
<accession>A0A8X6QQX8</accession>
<name>A0A8X6QQX8_NEPPI</name>
<reference evidence="1" key="1">
    <citation type="submission" date="2020-08" db="EMBL/GenBank/DDBJ databases">
        <title>Multicomponent nature underlies the extraordinary mechanical properties of spider dragline silk.</title>
        <authorList>
            <person name="Kono N."/>
            <person name="Nakamura H."/>
            <person name="Mori M."/>
            <person name="Yoshida Y."/>
            <person name="Ohtoshi R."/>
            <person name="Malay A.D."/>
            <person name="Moran D.A.P."/>
            <person name="Tomita M."/>
            <person name="Numata K."/>
            <person name="Arakawa K."/>
        </authorList>
    </citation>
    <scope>NUCLEOTIDE SEQUENCE</scope>
</reference>
<organism evidence="1 2">
    <name type="scientific">Nephila pilipes</name>
    <name type="common">Giant wood spider</name>
    <name type="synonym">Nephila maculata</name>
    <dbReference type="NCBI Taxonomy" id="299642"/>
    <lineage>
        <taxon>Eukaryota</taxon>
        <taxon>Metazoa</taxon>
        <taxon>Ecdysozoa</taxon>
        <taxon>Arthropoda</taxon>
        <taxon>Chelicerata</taxon>
        <taxon>Arachnida</taxon>
        <taxon>Araneae</taxon>
        <taxon>Araneomorphae</taxon>
        <taxon>Entelegynae</taxon>
        <taxon>Araneoidea</taxon>
        <taxon>Nephilidae</taxon>
        <taxon>Nephila</taxon>
    </lineage>
</organism>